<feature type="transmembrane region" description="Helical" evidence="1">
    <location>
        <begin position="147"/>
        <end position="164"/>
    </location>
</feature>
<reference evidence="4 5" key="1">
    <citation type="submission" date="2017-03" db="EMBL/GenBank/DDBJ databases">
        <title>Genomic and clinical evidence uncovers the enterohepatic species Helicobacter valdiviensis as a potential human intestinal pathogen.</title>
        <authorList>
            <person name="Fresia P."/>
            <person name="Jara R."/>
            <person name="Sierra R."/>
            <person name="Ferres I."/>
            <person name="Greif G."/>
            <person name="Iraola G."/>
            <person name="Collado L."/>
        </authorList>
    </citation>
    <scope>NUCLEOTIDE SEQUENCE [LARGE SCALE GENOMIC DNA]</scope>
    <source>
        <strain evidence="4 5">WBE14</strain>
    </source>
</reference>
<feature type="domain" description="STT3/PglB/AglB core" evidence="3">
    <location>
        <begin position="435"/>
        <end position="552"/>
    </location>
</feature>
<keyword evidence="1" id="KW-0472">Membrane</keyword>
<feature type="transmembrane region" description="Helical" evidence="1">
    <location>
        <begin position="259"/>
        <end position="279"/>
    </location>
</feature>
<evidence type="ECO:0000259" key="2">
    <source>
        <dbReference type="Pfam" id="PF02516"/>
    </source>
</evidence>
<feature type="domain" description="Oligosaccharyl transferase STT3 N-terminal" evidence="2">
    <location>
        <begin position="74"/>
        <end position="401"/>
    </location>
</feature>
<feature type="transmembrane region" description="Helical" evidence="1">
    <location>
        <begin position="118"/>
        <end position="135"/>
    </location>
</feature>
<dbReference type="OrthoDB" id="9796223at2"/>
<feature type="transmembrane region" description="Helical" evidence="1">
    <location>
        <begin position="231"/>
        <end position="247"/>
    </location>
</feature>
<proteinExistence type="predicted"/>
<dbReference type="Pfam" id="PF02516">
    <property type="entry name" value="STT3"/>
    <property type="match status" value="1"/>
</dbReference>
<dbReference type="UniPathway" id="UPA00378"/>
<keyword evidence="1" id="KW-0812">Transmembrane</keyword>
<feature type="transmembrane region" description="Helical" evidence="1">
    <location>
        <begin position="314"/>
        <end position="337"/>
    </location>
</feature>
<comment type="caution">
    <text evidence="4">The sequence shown here is derived from an EMBL/GenBank/DDBJ whole genome shotgun (WGS) entry which is preliminary data.</text>
</comment>
<dbReference type="GO" id="GO:0016020">
    <property type="term" value="C:membrane"/>
    <property type="evidence" value="ECO:0007669"/>
    <property type="project" value="InterPro"/>
</dbReference>
<accession>A0A2W6MVD3</accession>
<dbReference type="Proteomes" id="UP000249746">
    <property type="component" value="Unassembled WGS sequence"/>
</dbReference>
<dbReference type="Pfam" id="PF21436">
    <property type="entry name" value="STT3-PglB_core"/>
    <property type="match status" value="1"/>
</dbReference>
<name>A0A2W6MVD3_9HELI</name>
<feature type="transmembrane region" description="Helical" evidence="1">
    <location>
        <begin position="93"/>
        <end position="112"/>
    </location>
</feature>
<evidence type="ECO:0000259" key="3">
    <source>
        <dbReference type="Pfam" id="PF21436"/>
    </source>
</evidence>
<dbReference type="AlphaFoldDB" id="A0A2W6MVD3"/>
<protein>
    <recommendedName>
        <fullName evidence="6">General glycosylation pathway protein</fullName>
    </recommendedName>
</protein>
<feature type="transmembrane region" description="Helical" evidence="1">
    <location>
        <begin position="390"/>
        <end position="411"/>
    </location>
</feature>
<dbReference type="EMBL" id="NBIU01000018">
    <property type="protein sequence ID" value="PZT47921.1"/>
    <property type="molecule type" value="Genomic_DNA"/>
</dbReference>
<dbReference type="InterPro" id="IPR048999">
    <property type="entry name" value="STT3-PglB_core"/>
</dbReference>
<evidence type="ECO:0000313" key="4">
    <source>
        <dbReference type="EMBL" id="PZT47921.1"/>
    </source>
</evidence>
<gene>
    <name evidence="4" type="ORF">B6S12_06690</name>
</gene>
<feature type="transmembrane region" description="Helical" evidence="1">
    <location>
        <begin position="6"/>
        <end position="26"/>
    </location>
</feature>
<keyword evidence="1" id="KW-1133">Transmembrane helix</keyword>
<organism evidence="4 5">
    <name type="scientific">Helicobacter valdiviensis</name>
    <dbReference type="NCBI Taxonomy" id="1458358"/>
    <lineage>
        <taxon>Bacteria</taxon>
        <taxon>Pseudomonadati</taxon>
        <taxon>Campylobacterota</taxon>
        <taxon>Epsilonproteobacteria</taxon>
        <taxon>Campylobacterales</taxon>
        <taxon>Helicobacteraceae</taxon>
        <taxon>Helicobacter</taxon>
    </lineage>
</organism>
<keyword evidence="5" id="KW-1185">Reference proteome</keyword>
<sequence>MQKTQIKFLFLMMLVYFLSIAVRFIYLYNMQEEVSTFAKDSFILNNHDGYFYAEGARDLLEGVKNTSQSPTHEILSHLSAILTLFLPFNLEQIIFFMSGIFGSLVVFFLMLLSKNLGVLSSIVCGIFGAMTTSYYNRTIFGYYDTDMLILPLALAIFTLIYFAFETSSKINLLSNLLLICFALEYYPSLRYVLIGYFLVFTLCLVFYKRVYLVFYAFFMGIVLLLSIFKPPFYWIFLLIAIFLGLVLKEEIFKKREWIFYAFALFFIMFVGLKLGGNILDNAYISKVDNVGGELKYYNAINTIYEVSKISFNEFVYRVSGGYFAFLCGILGIIWLLLKDFRFVMSLPLLILGVFALIGGMRYTFYAVPIFALGVGAFLSFILEKIKDLKIRFLIFIPLAFLLLINSFQHIINYSYPFAFMQREIDVLKNIPYTKGDYAVAWWDYGYPIRYFSKLETFVDGGKNTGKDNYPISFIFLSEDEEVSAKISKMLLNGVDFNRFLEENKLYTYNQVIKALKTQKITSQNTRKLYLIVPLRMLEIIQVIRRFSYIDLKSGKLEKDSFFLLSTPKIQKENWLALNNDIFLQEKSGKVKIKSLGIEVFLEKIFYQKDKRELQISKDSKLSAIFLEDGRIVLCDSRYLESFYFRAMFYENLNEEYFKLTLKNDKIKVYQLSF</sequence>
<dbReference type="RefSeq" id="WP_111230035.1">
    <property type="nucleotide sequence ID" value="NZ_NBIU01000018.1"/>
</dbReference>
<dbReference type="InterPro" id="IPR048307">
    <property type="entry name" value="STT3_N"/>
</dbReference>
<feature type="transmembrane region" description="Helical" evidence="1">
    <location>
        <begin position="342"/>
        <end position="359"/>
    </location>
</feature>
<feature type="transmembrane region" description="Helical" evidence="1">
    <location>
        <begin position="193"/>
        <end position="225"/>
    </location>
</feature>
<evidence type="ECO:0000313" key="5">
    <source>
        <dbReference type="Proteomes" id="UP000249746"/>
    </source>
</evidence>
<evidence type="ECO:0008006" key="6">
    <source>
        <dbReference type="Google" id="ProtNLM"/>
    </source>
</evidence>
<dbReference type="Gene3D" id="3.40.1380.40">
    <property type="match status" value="1"/>
</dbReference>
<evidence type="ECO:0000256" key="1">
    <source>
        <dbReference type="SAM" id="Phobius"/>
    </source>
</evidence>
<feature type="transmembrane region" description="Helical" evidence="1">
    <location>
        <begin position="365"/>
        <end position="383"/>
    </location>
</feature>